<feature type="non-terminal residue" evidence="1">
    <location>
        <position position="1"/>
    </location>
</feature>
<accession>X1GQ98</accession>
<reference evidence="1" key="1">
    <citation type="journal article" date="2014" name="Front. Microbiol.">
        <title>High frequency of phylogenetically diverse reductive dehalogenase-homologous genes in deep subseafloor sedimentary metagenomes.</title>
        <authorList>
            <person name="Kawai M."/>
            <person name="Futagami T."/>
            <person name="Toyoda A."/>
            <person name="Takaki Y."/>
            <person name="Nishi S."/>
            <person name="Hori S."/>
            <person name="Arai W."/>
            <person name="Tsubouchi T."/>
            <person name="Morono Y."/>
            <person name="Uchiyama I."/>
            <person name="Ito T."/>
            <person name="Fujiyama A."/>
            <person name="Inagaki F."/>
            <person name="Takami H."/>
        </authorList>
    </citation>
    <scope>NUCLEOTIDE SEQUENCE</scope>
    <source>
        <strain evidence="1">Expedition CK06-06</strain>
    </source>
</reference>
<organism evidence="1">
    <name type="scientific">marine sediment metagenome</name>
    <dbReference type="NCBI Taxonomy" id="412755"/>
    <lineage>
        <taxon>unclassified sequences</taxon>
        <taxon>metagenomes</taxon>
        <taxon>ecological metagenomes</taxon>
    </lineage>
</organism>
<dbReference type="EMBL" id="BARU01016288">
    <property type="protein sequence ID" value="GAH60046.1"/>
    <property type="molecule type" value="Genomic_DNA"/>
</dbReference>
<gene>
    <name evidence="1" type="ORF">S03H2_27285</name>
</gene>
<evidence type="ECO:0000313" key="1">
    <source>
        <dbReference type="EMBL" id="GAH60046.1"/>
    </source>
</evidence>
<proteinExistence type="predicted"/>
<comment type="caution">
    <text evidence="1">The sequence shown here is derived from an EMBL/GenBank/DDBJ whole genome shotgun (WGS) entry which is preliminary data.</text>
</comment>
<protein>
    <submittedName>
        <fullName evidence="1">Uncharacterized protein</fullName>
    </submittedName>
</protein>
<name>X1GQ98_9ZZZZ</name>
<dbReference type="AlphaFoldDB" id="X1GQ98"/>
<feature type="non-terminal residue" evidence="1">
    <location>
        <position position="34"/>
    </location>
</feature>
<sequence length="34" mass="4093">STDFDDMIPMVDGIIFFLNPLEKEELELFEMYYS</sequence>